<dbReference type="PANTHER" id="PTHR36181:SF2">
    <property type="entry name" value="INTRON-ENCODED ENDONUCLEASE AI3-RELATED"/>
    <property type="match status" value="1"/>
</dbReference>
<dbReference type="EMBL" id="MFHH01000056">
    <property type="protein sequence ID" value="OGF63721.1"/>
    <property type="molecule type" value="Genomic_DNA"/>
</dbReference>
<dbReference type="InterPro" id="IPR004860">
    <property type="entry name" value="LAGLIDADG_dom"/>
</dbReference>
<dbReference type="InterPro" id="IPR027434">
    <property type="entry name" value="Homing_endonucl"/>
</dbReference>
<sequence>MSDWIKNIDPKFGYYIAGFTDGEGSFNVSVKKRKDYVDQWKITACFNISQKDRVILAKIKDVLGCGSLRERLDGVVYYEVTNLRSLQEKIIPFFERFGFLSANKKRNFSIFKKIVEAMWKNEHLTKDGLRRILQLRETLNEGRGRKRKYQLIDVYKEDSPETIRKTLIDESEKI</sequence>
<accession>A0A1F5VL53</accession>
<dbReference type="GO" id="GO:0004519">
    <property type="term" value="F:endonuclease activity"/>
    <property type="evidence" value="ECO:0007669"/>
    <property type="project" value="InterPro"/>
</dbReference>
<name>A0A1F5VL53_9BACT</name>
<organism evidence="2 3">
    <name type="scientific">Candidatus Giovannonibacteria bacterium RIFCSPHIGHO2_02_42_15</name>
    <dbReference type="NCBI Taxonomy" id="1798329"/>
    <lineage>
        <taxon>Bacteria</taxon>
        <taxon>Candidatus Giovannoniibacteriota</taxon>
    </lineage>
</organism>
<comment type="caution">
    <text evidence="2">The sequence shown here is derived from an EMBL/GenBank/DDBJ whole genome shotgun (WGS) entry which is preliminary data.</text>
</comment>
<dbReference type="PANTHER" id="PTHR36181">
    <property type="entry name" value="INTRON-ENCODED ENDONUCLEASE AI3-RELATED"/>
    <property type="match status" value="1"/>
</dbReference>
<dbReference type="Gene3D" id="3.10.28.10">
    <property type="entry name" value="Homing endonucleases"/>
    <property type="match status" value="1"/>
</dbReference>
<dbReference type="Pfam" id="PF00961">
    <property type="entry name" value="LAGLIDADG_1"/>
    <property type="match status" value="1"/>
</dbReference>
<gene>
    <name evidence="2" type="ORF">A2Z53_00490</name>
</gene>
<evidence type="ECO:0000259" key="1">
    <source>
        <dbReference type="Pfam" id="PF00961"/>
    </source>
</evidence>
<dbReference type="Proteomes" id="UP000177451">
    <property type="component" value="Unassembled WGS sequence"/>
</dbReference>
<protein>
    <recommendedName>
        <fullName evidence="1">Homing endonuclease LAGLIDADG domain-containing protein</fullName>
    </recommendedName>
</protein>
<dbReference type="AlphaFoldDB" id="A0A1F5VL53"/>
<dbReference type="SUPFAM" id="SSF55608">
    <property type="entry name" value="Homing endonucleases"/>
    <property type="match status" value="1"/>
</dbReference>
<evidence type="ECO:0000313" key="2">
    <source>
        <dbReference type="EMBL" id="OGF63721.1"/>
    </source>
</evidence>
<dbReference type="InterPro" id="IPR051289">
    <property type="entry name" value="LAGLIDADG_Endonuclease"/>
</dbReference>
<reference evidence="2 3" key="1">
    <citation type="journal article" date="2016" name="Nat. Commun.">
        <title>Thousands of microbial genomes shed light on interconnected biogeochemical processes in an aquifer system.</title>
        <authorList>
            <person name="Anantharaman K."/>
            <person name="Brown C.T."/>
            <person name="Hug L.A."/>
            <person name="Sharon I."/>
            <person name="Castelle C.J."/>
            <person name="Probst A.J."/>
            <person name="Thomas B.C."/>
            <person name="Singh A."/>
            <person name="Wilkins M.J."/>
            <person name="Karaoz U."/>
            <person name="Brodie E.L."/>
            <person name="Williams K.H."/>
            <person name="Hubbard S.S."/>
            <person name="Banfield J.F."/>
        </authorList>
    </citation>
    <scope>NUCLEOTIDE SEQUENCE [LARGE SCALE GENOMIC DNA]</scope>
</reference>
<feature type="domain" description="Homing endonuclease LAGLIDADG" evidence="1">
    <location>
        <begin position="16"/>
        <end position="115"/>
    </location>
</feature>
<evidence type="ECO:0000313" key="3">
    <source>
        <dbReference type="Proteomes" id="UP000177451"/>
    </source>
</evidence>
<proteinExistence type="predicted"/>